<dbReference type="Proteomes" id="UP000681722">
    <property type="component" value="Unassembled WGS sequence"/>
</dbReference>
<sequence length="230" mass="25190">MECKSLTEIMQDVLYTTIMSVVNFLNLSDVPNSPKWNSVLFGGIVGSLFSILQFLSSTLAGSASDRYGRKPVLIFSMLGISLSYAIWCISFNLTVFMIARFIGGLCKANVAIILAIVSDVTTENERNRAMAWIGAAFSLGFIFGPLLGAICSQLGTTFWPLSPVSFFVLPAAVSLLLSLINIGFVSHFCPETLPQNKRIDKTKSISDISNVILPWNLFKFSSLHTLKTLD</sequence>
<evidence type="ECO:0000256" key="5">
    <source>
        <dbReference type="ARBA" id="ARBA00023136"/>
    </source>
</evidence>
<dbReference type="Pfam" id="PF07690">
    <property type="entry name" value="MFS_1"/>
    <property type="match status" value="1"/>
</dbReference>
<feature type="transmembrane region" description="Helical" evidence="6">
    <location>
        <begin position="40"/>
        <end position="60"/>
    </location>
</feature>
<evidence type="ECO:0000259" key="7">
    <source>
        <dbReference type="PROSITE" id="PS50850"/>
    </source>
</evidence>
<feature type="transmembrane region" description="Helical" evidence="6">
    <location>
        <begin position="98"/>
        <end position="117"/>
    </location>
</feature>
<feature type="domain" description="Major facilitator superfamily (MFS) profile" evidence="7">
    <location>
        <begin position="1"/>
        <end position="230"/>
    </location>
</feature>
<protein>
    <recommendedName>
        <fullName evidence="7">Major facilitator superfamily (MFS) profile domain-containing protein</fullName>
    </recommendedName>
</protein>
<dbReference type="SUPFAM" id="SSF103473">
    <property type="entry name" value="MFS general substrate transporter"/>
    <property type="match status" value="1"/>
</dbReference>
<evidence type="ECO:0000313" key="10">
    <source>
        <dbReference type="Proteomes" id="UP000663829"/>
    </source>
</evidence>
<dbReference type="OrthoDB" id="196650at2759"/>
<dbReference type="PRINTS" id="PR01035">
    <property type="entry name" value="TCRTETA"/>
</dbReference>
<evidence type="ECO:0000256" key="6">
    <source>
        <dbReference type="SAM" id="Phobius"/>
    </source>
</evidence>
<feature type="transmembrane region" description="Helical" evidence="6">
    <location>
        <begin position="167"/>
        <end position="189"/>
    </location>
</feature>
<evidence type="ECO:0000256" key="4">
    <source>
        <dbReference type="ARBA" id="ARBA00022989"/>
    </source>
</evidence>
<evidence type="ECO:0000313" key="8">
    <source>
        <dbReference type="EMBL" id="CAF1029581.1"/>
    </source>
</evidence>
<keyword evidence="5 6" id="KW-0472">Membrane</keyword>
<organism evidence="8 10">
    <name type="scientific">Didymodactylos carnosus</name>
    <dbReference type="NCBI Taxonomy" id="1234261"/>
    <lineage>
        <taxon>Eukaryota</taxon>
        <taxon>Metazoa</taxon>
        <taxon>Spiralia</taxon>
        <taxon>Gnathifera</taxon>
        <taxon>Rotifera</taxon>
        <taxon>Eurotatoria</taxon>
        <taxon>Bdelloidea</taxon>
        <taxon>Philodinida</taxon>
        <taxon>Philodinidae</taxon>
        <taxon>Didymodactylos</taxon>
    </lineage>
</organism>
<dbReference type="InterPro" id="IPR011701">
    <property type="entry name" value="MFS"/>
</dbReference>
<keyword evidence="4 6" id="KW-1133">Transmembrane helix</keyword>
<dbReference type="PANTHER" id="PTHR23504">
    <property type="entry name" value="MAJOR FACILITATOR SUPERFAMILY DOMAIN-CONTAINING PROTEIN 10"/>
    <property type="match status" value="1"/>
</dbReference>
<feature type="non-terminal residue" evidence="8">
    <location>
        <position position="1"/>
    </location>
</feature>
<dbReference type="PROSITE" id="PS50850">
    <property type="entry name" value="MFS"/>
    <property type="match status" value="1"/>
</dbReference>
<proteinExistence type="predicted"/>
<name>A0A814J217_9BILA</name>
<accession>A0A814J217</accession>
<dbReference type="InterPro" id="IPR020846">
    <property type="entry name" value="MFS_dom"/>
</dbReference>
<dbReference type="GO" id="GO:0031526">
    <property type="term" value="C:brush border membrane"/>
    <property type="evidence" value="ECO:0007669"/>
    <property type="project" value="TreeGrafter"/>
</dbReference>
<dbReference type="Proteomes" id="UP000663829">
    <property type="component" value="Unassembled WGS sequence"/>
</dbReference>
<dbReference type="GO" id="GO:0022857">
    <property type="term" value="F:transmembrane transporter activity"/>
    <property type="evidence" value="ECO:0007669"/>
    <property type="project" value="InterPro"/>
</dbReference>
<keyword evidence="2" id="KW-0813">Transport</keyword>
<keyword evidence="3 6" id="KW-0812">Transmembrane</keyword>
<keyword evidence="10" id="KW-1185">Reference proteome</keyword>
<dbReference type="AlphaFoldDB" id="A0A814J217"/>
<dbReference type="Gene3D" id="1.20.1250.20">
    <property type="entry name" value="MFS general substrate transporter like domains"/>
    <property type="match status" value="1"/>
</dbReference>
<evidence type="ECO:0000313" key="9">
    <source>
        <dbReference type="EMBL" id="CAF3800519.1"/>
    </source>
</evidence>
<reference evidence="8" key="1">
    <citation type="submission" date="2021-02" db="EMBL/GenBank/DDBJ databases">
        <authorList>
            <person name="Nowell W R."/>
        </authorList>
    </citation>
    <scope>NUCLEOTIDE SEQUENCE</scope>
</reference>
<dbReference type="InterPro" id="IPR001958">
    <property type="entry name" value="Tet-R_TetA/multi-R_MdtG-like"/>
</dbReference>
<gene>
    <name evidence="8" type="ORF">GPM918_LOCUS15209</name>
    <name evidence="9" type="ORF">SRO942_LOCUS15209</name>
</gene>
<feature type="transmembrane region" description="Helical" evidence="6">
    <location>
        <begin position="129"/>
        <end position="155"/>
    </location>
</feature>
<dbReference type="InterPro" id="IPR036259">
    <property type="entry name" value="MFS_trans_sf"/>
</dbReference>
<evidence type="ECO:0000256" key="1">
    <source>
        <dbReference type="ARBA" id="ARBA00004141"/>
    </source>
</evidence>
<dbReference type="EMBL" id="CAJNOQ010003790">
    <property type="protein sequence ID" value="CAF1029581.1"/>
    <property type="molecule type" value="Genomic_DNA"/>
</dbReference>
<comment type="subcellular location">
    <subcellularLocation>
        <location evidence="1">Membrane</location>
        <topology evidence="1">Multi-pass membrane protein</topology>
    </subcellularLocation>
</comment>
<dbReference type="EMBL" id="CAJOBC010003790">
    <property type="protein sequence ID" value="CAF3800519.1"/>
    <property type="molecule type" value="Genomic_DNA"/>
</dbReference>
<evidence type="ECO:0000256" key="3">
    <source>
        <dbReference type="ARBA" id="ARBA00022692"/>
    </source>
</evidence>
<dbReference type="PANTHER" id="PTHR23504:SF31">
    <property type="entry name" value="MAJOR FACILITATOR SUPERFAMILY DOMAIN-CONTAINING PROTEIN 10"/>
    <property type="match status" value="1"/>
</dbReference>
<evidence type="ECO:0000256" key="2">
    <source>
        <dbReference type="ARBA" id="ARBA00022448"/>
    </source>
</evidence>
<comment type="caution">
    <text evidence="8">The sequence shown here is derived from an EMBL/GenBank/DDBJ whole genome shotgun (WGS) entry which is preliminary data.</text>
</comment>
<feature type="transmembrane region" description="Helical" evidence="6">
    <location>
        <begin position="72"/>
        <end position="92"/>
    </location>
</feature>